<organism evidence="2 3">
    <name type="scientific">Dissulfuribacter thermophilus</name>
    <dbReference type="NCBI Taxonomy" id="1156395"/>
    <lineage>
        <taxon>Bacteria</taxon>
        <taxon>Pseudomonadati</taxon>
        <taxon>Thermodesulfobacteriota</taxon>
        <taxon>Dissulfuribacteria</taxon>
        <taxon>Dissulfuribacterales</taxon>
        <taxon>Dissulfuribacteraceae</taxon>
        <taxon>Dissulfuribacter</taxon>
    </lineage>
</organism>
<dbReference type="STRING" id="1156395.DBT_1018"/>
<dbReference type="Gene3D" id="1.10.1130.10">
    <property type="entry name" value="Flavocytochrome C3, Chain A"/>
    <property type="match status" value="1"/>
</dbReference>
<accession>A0A1B9F6V1</accession>
<dbReference type="AlphaFoldDB" id="A0A1B9F6V1"/>
<reference evidence="2 3" key="1">
    <citation type="submission" date="2016-06" db="EMBL/GenBank/DDBJ databases">
        <title>Respiratory ammonification of nitrate coupled to the oxidation of elemental sulfur in deep-sea autotrophic thermophilic bacteria.</title>
        <authorList>
            <person name="Slobodkina G.B."/>
            <person name="Mardanov A.V."/>
            <person name="Ravin N.V."/>
            <person name="Frolova A.A."/>
            <person name="Viryasiv M.B."/>
            <person name="Chernyh N.A."/>
            <person name="Bonch-Osmolovskaya E.A."/>
            <person name="Slobodkin A.I."/>
        </authorList>
    </citation>
    <scope>NUCLEOTIDE SEQUENCE [LARGE SCALE GENOMIC DNA]</scope>
    <source>
        <strain evidence="2 3">S69</strain>
    </source>
</reference>
<dbReference type="OrthoDB" id="9769195at2"/>
<evidence type="ECO:0000259" key="1">
    <source>
        <dbReference type="Pfam" id="PF13435"/>
    </source>
</evidence>
<proteinExistence type="predicted"/>
<feature type="domain" description="Cytochrome c-552/4" evidence="1">
    <location>
        <begin position="48"/>
        <end position="109"/>
    </location>
</feature>
<evidence type="ECO:0000313" key="2">
    <source>
        <dbReference type="EMBL" id="OCC15667.1"/>
    </source>
</evidence>
<evidence type="ECO:0000313" key="3">
    <source>
        <dbReference type="Proteomes" id="UP000093080"/>
    </source>
</evidence>
<gene>
    <name evidence="2" type="ORF">DBT_1018</name>
</gene>
<name>A0A1B9F6V1_9BACT</name>
<dbReference type="InterPro" id="IPR023155">
    <property type="entry name" value="Cyt_c-552/4"/>
</dbReference>
<dbReference type="EMBL" id="MAGO01000004">
    <property type="protein sequence ID" value="OCC15667.1"/>
    <property type="molecule type" value="Genomic_DNA"/>
</dbReference>
<dbReference type="Pfam" id="PF13435">
    <property type="entry name" value="Cytochrome_C554"/>
    <property type="match status" value="1"/>
</dbReference>
<dbReference type="Proteomes" id="UP000093080">
    <property type="component" value="Unassembled WGS sequence"/>
</dbReference>
<comment type="caution">
    <text evidence="2">The sequence shown here is derived from an EMBL/GenBank/DDBJ whole genome shotgun (WGS) entry which is preliminary data.</text>
</comment>
<dbReference type="NCBIfam" id="NF040886">
    <property type="entry name" value="cyt_C_like_Sec"/>
    <property type="match status" value="1"/>
</dbReference>
<dbReference type="InterPro" id="IPR036280">
    <property type="entry name" value="Multihaem_cyt_sf"/>
</dbReference>
<keyword evidence="3" id="KW-1185">Reference proteome</keyword>
<dbReference type="SUPFAM" id="SSF48695">
    <property type="entry name" value="Multiheme cytochromes"/>
    <property type="match status" value="1"/>
</dbReference>
<protein>
    <submittedName>
        <fullName evidence="2">Cytochrome c family protein</fullName>
    </submittedName>
</protein>
<sequence>MRRLVCFMGLFFFFMAFPLYGSEEELKLPSGKFIDDFDEFVETFSSKKCMECHEDIFEEWQESYHARSMVSSIKGISNFFTVGVPKEWEKKLDRVEIMKCLDCHLPQIKFATERLTKEIANLMIQAKRAKEIKDDSRLKEAVNRLSKLNITCYGCHNIAVYRAAPSWFGEPDPDTIYTANQEVESDAHSTEYSPTLKRAAFCAQCHGIYVAPDGESIMCNTLSQSYYHNYISMGGRKTCQECHMYAKGRGHRFPGGHDSSIVKEGLKLHAEILGFRYGVGKWVPAVNVEATLFNKAGHRVPDG</sequence>